<feature type="compositionally biased region" description="Basic residues" evidence="1">
    <location>
        <begin position="166"/>
        <end position="177"/>
    </location>
</feature>
<dbReference type="Proteomes" id="UP000054270">
    <property type="component" value="Unassembled WGS sequence"/>
</dbReference>
<evidence type="ECO:0000256" key="2">
    <source>
        <dbReference type="SAM" id="Phobius"/>
    </source>
</evidence>
<organism evidence="3 4">
    <name type="scientific">Hypholoma sublateritium (strain FD-334 SS-4)</name>
    <dbReference type="NCBI Taxonomy" id="945553"/>
    <lineage>
        <taxon>Eukaryota</taxon>
        <taxon>Fungi</taxon>
        <taxon>Dikarya</taxon>
        <taxon>Basidiomycota</taxon>
        <taxon>Agaricomycotina</taxon>
        <taxon>Agaricomycetes</taxon>
        <taxon>Agaricomycetidae</taxon>
        <taxon>Agaricales</taxon>
        <taxon>Agaricineae</taxon>
        <taxon>Strophariaceae</taxon>
        <taxon>Hypholoma</taxon>
    </lineage>
</organism>
<evidence type="ECO:0000256" key="1">
    <source>
        <dbReference type="SAM" id="MobiDB-lite"/>
    </source>
</evidence>
<protein>
    <submittedName>
        <fullName evidence="3">Uncharacterized protein</fullName>
    </submittedName>
</protein>
<dbReference type="EMBL" id="KN817608">
    <property type="protein sequence ID" value="KJA17169.1"/>
    <property type="molecule type" value="Genomic_DNA"/>
</dbReference>
<reference evidence="4" key="1">
    <citation type="submission" date="2014-04" db="EMBL/GenBank/DDBJ databases">
        <title>Evolutionary Origins and Diversification of the Mycorrhizal Mutualists.</title>
        <authorList>
            <consortium name="DOE Joint Genome Institute"/>
            <consortium name="Mycorrhizal Genomics Consortium"/>
            <person name="Kohler A."/>
            <person name="Kuo A."/>
            <person name="Nagy L.G."/>
            <person name="Floudas D."/>
            <person name="Copeland A."/>
            <person name="Barry K.W."/>
            <person name="Cichocki N."/>
            <person name="Veneault-Fourrey C."/>
            <person name="LaButti K."/>
            <person name="Lindquist E.A."/>
            <person name="Lipzen A."/>
            <person name="Lundell T."/>
            <person name="Morin E."/>
            <person name="Murat C."/>
            <person name="Riley R."/>
            <person name="Ohm R."/>
            <person name="Sun H."/>
            <person name="Tunlid A."/>
            <person name="Henrissat B."/>
            <person name="Grigoriev I.V."/>
            <person name="Hibbett D.S."/>
            <person name="Martin F."/>
        </authorList>
    </citation>
    <scope>NUCLEOTIDE SEQUENCE [LARGE SCALE GENOMIC DNA]</scope>
    <source>
        <strain evidence="4">FD-334 SS-4</strain>
    </source>
</reference>
<evidence type="ECO:0000313" key="4">
    <source>
        <dbReference type="Proteomes" id="UP000054270"/>
    </source>
</evidence>
<keyword evidence="2" id="KW-1133">Transmembrane helix</keyword>
<feature type="transmembrane region" description="Helical" evidence="2">
    <location>
        <begin position="6"/>
        <end position="31"/>
    </location>
</feature>
<keyword evidence="2" id="KW-0812">Transmembrane</keyword>
<gene>
    <name evidence="3" type="ORF">HYPSUDRAFT_1043057</name>
</gene>
<proteinExistence type="predicted"/>
<dbReference type="AlphaFoldDB" id="A0A0D2NDP9"/>
<feature type="region of interest" description="Disordered" evidence="1">
    <location>
        <begin position="160"/>
        <end position="209"/>
    </location>
</feature>
<sequence>MPFSPWTSAALCWFYSYVFRCVASLLAAYILPLNTISILRLSFLADILGATPIPTLLATRTEPPTPWSSQHPAAPARARPGGRCAASPGPREVHCSLLSTQCSFTYVVHYNEYIGVALRWRVVIIANGWGQMGGVDGRGALVRVRRGRDARCGAVRWRDLGGRGGRVQRNRGQKHTQRNNTHTPTPNELPNPAGVPKADSARRLHPSTL</sequence>
<feature type="compositionally biased region" description="Polar residues" evidence="1">
    <location>
        <begin position="178"/>
        <end position="188"/>
    </location>
</feature>
<evidence type="ECO:0000313" key="3">
    <source>
        <dbReference type="EMBL" id="KJA17169.1"/>
    </source>
</evidence>
<feature type="region of interest" description="Disordered" evidence="1">
    <location>
        <begin position="61"/>
        <end position="85"/>
    </location>
</feature>
<keyword evidence="2" id="KW-0472">Membrane</keyword>
<keyword evidence="4" id="KW-1185">Reference proteome</keyword>
<feature type="compositionally biased region" description="Low complexity" evidence="1">
    <location>
        <begin position="72"/>
        <end position="85"/>
    </location>
</feature>
<name>A0A0D2NDP9_HYPSF</name>
<accession>A0A0D2NDP9</accession>